<evidence type="ECO:0000256" key="1">
    <source>
        <dbReference type="PROSITE-ProRule" id="PRU00169"/>
    </source>
</evidence>
<dbReference type="OrthoDB" id="673128at2"/>
<reference evidence="3 4" key="1">
    <citation type="submission" date="2018-08" db="EMBL/GenBank/DDBJ databases">
        <title>Mucilaginibacter sp. MYSH2.</title>
        <authorList>
            <person name="Seo T."/>
        </authorList>
    </citation>
    <scope>NUCLEOTIDE SEQUENCE [LARGE SCALE GENOMIC DNA]</scope>
    <source>
        <strain evidence="3 4">MYSH2</strain>
    </source>
</reference>
<proteinExistence type="predicted"/>
<dbReference type="GO" id="GO:0000160">
    <property type="term" value="P:phosphorelay signal transduction system"/>
    <property type="evidence" value="ECO:0007669"/>
    <property type="project" value="InterPro"/>
</dbReference>
<evidence type="ECO:0000259" key="2">
    <source>
        <dbReference type="PROSITE" id="PS50110"/>
    </source>
</evidence>
<sequence>MKNTVCVIDDDDISNFITTRLIDKIYPGSSIKCCRNGRVAIDHLRTLFNSKKLLPDYILLDLTMPVMDGWQFLDALDEEMGDLNITSKIIIITNWIRKNSRIPLTKNKNSFF</sequence>
<dbReference type="EMBL" id="QWDC01000003">
    <property type="protein sequence ID" value="RFZ91281.1"/>
    <property type="molecule type" value="Genomic_DNA"/>
</dbReference>
<feature type="modified residue" description="4-aspartylphosphate" evidence="1">
    <location>
        <position position="61"/>
    </location>
</feature>
<protein>
    <submittedName>
        <fullName evidence="3">Response regulator</fullName>
    </submittedName>
</protein>
<comment type="caution">
    <text evidence="3">The sequence shown here is derived from an EMBL/GenBank/DDBJ whole genome shotgun (WGS) entry which is preliminary data.</text>
</comment>
<dbReference type="SUPFAM" id="SSF52172">
    <property type="entry name" value="CheY-like"/>
    <property type="match status" value="1"/>
</dbReference>
<keyword evidence="4" id="KW-1185">Reference proteome</keyword>
<evidence type="ECO:0000313" key="4">
    <source>
        <dbReference type="Proteomes" id="UP000264217"/>
    </source>
</evidence>
<dbReference type="RefSeq" id="WP_117393526.1">
    <property type="nucleotide sequence ID" value="NZ_QWDC01000003.1"/>
</dbReference>
<name>A0A372NQR2_9SPHI</name>
<feature type="domain" description="Response regulatory" evidence="2">
    <location>
        <begin position="4"/>
        <end position="112"/>
    </location>
</feature>
<keyword evidence="1" id="KW-0597">Phosphoprotein</keyword>
<dbReference type="Pfam" id="PF00072">
    <property type="entry name" value="Response_reg"/>
    <property type="match status" value="1"/>
</dbReference>
<dbReference type="PROSITE" id="PS50110">
    <property type="entry name" value="RESPONSE_REGULATORY"/>
    <property type="match status" value="1"/>
</dbReference>
<accession>A0A372NQR2</accession>
<dbReference type="AlphaFoldDB" id="A0A372NQR2"/>
<dbReference type="Proteomes" id="UP000264217">
    <property type="component" value="Unassembled WGS sequence"/>
</dbReference>
<dbReference type="InterPro" id="IPR001789">
    <property type="entry name" value="Sig_transdc_resp-reg_receiver"/>
</dbReference>
<organism evidence="3 4">
    <name type="scientific">Mucilaginibacter conchicola</name>
    <dbReference type="NCBI Taxonomy" id="2303333"/>
    <lineage>
        <taxon>Bacteria</taxon>
        <taxon>Pseudomonadati</taxon>
        <taxon>Bacteroidota</taxon>
        <taxon>Sphingobacteriia</taxon>
        <taxon>Sphingobacteriales</taxon>
        <taxon>Sphingobacteriaceae</taxon>
        <taxon>Mucilaginibacter</taxon>
    </lineage>
</organism>
<dbReference type="InterPro" id="IPR011006">
    <property type="entry name" value="CheY-like_superfamily"/>
</dbReference>
<dbReference type="Gene3D" id="3.40.50.2300">
    <property type="match status" value="1"/>
</dbReference>
<evidence type="ECO:0000313" key="3">
    <source>
        <dbReference type="EMBL" id="RFZ91281.1"/>
    </source>
</evidence>
<gene>
    <name evidence="3" type="ORF">D0C36_20335</name>
</gene>